<proteinExistence type="predicted"/>
<dbReference type="EMBL" id="ML119797">
    <property type="protein sequence ID" value="RPA74216.1"/>
    <property type="molecule type" value="Genomic_DNA"/>
</dbReference>
<accession>A0A3N4HMS7</accession>
<name>A0A3N4HMS7_ASCIM</name>
<sequence>MTCQNATKNPVVPTEDTAKQNYEMACSIPYTRTKAHSFLVSETTTAVDARCSGSLSFYRFCATVRCRYDKHRNQHFRPLDKVVRCMEPRCTAWMHERCYHELVKSYDGGQPNCYSDAHNYSEWAYRSWDAEQLCGVAYPTKAMLNLWKQRGIDPYAGMYYD</sequence>
<evidence type="ECO:0000313" key="2">
    <source>
        <dbReference type="Proteomes" id="UP000275078"/>
    </source>
</evidence>
<evidence type="ECO:0000313" key="1">
    <source>
        <dbReference type="EMBL" id="RPA74216.1"/>
    </source>
</evidence>
<dbReference type="Proteomes" id="UP000275078">
    <property type="component" value="Unassembled WGS sequence"/>
</dbReference>
<organism evidence="1 2">
    <name type="scientific">Ascobolus immersus RN42</name>
    <dbReference type="NCBI Taxonomy" id="1160509"/>
    <lineage>
        <taxon>Eukaryota</taxon>
        <taxon>Fungi</taxon>
        <taxon>Dikarya</taxon>
        <taxon>Ascomycota</taxon>
        <taxon>Pezizomycotina</taxon>
        <taxon>Pezizomycetes</taxon>
        <taxon>Pezizales</taxon>
        <taxon>Ascobolaceae</taxon>
        <taxon>Ascobolus</taxon>
    </lineage>
</organism>
<keyword evidence="2" id="KW-1185">Reference proteome</keyword>
<reference evidence="1 2" key="1">
    <citation type="journal article" date="2018" name="Nat. Ecol. Evol.">
        <title>Pezizomycetes genomes reveal the molecular basis of ectomycorrhizal truffle lifestyle.</title>
        <authorList>
            <person name="Murat C."/>
            <person name="Payen T."/>
            <person name="Noel B."/>
            <person name="Kuo A."/>
            <person name="Morin E."/>
            <person name="Chen J."/>
            <person name="Kohler A."/>
            <person name="Krizsan K."/>
            <person name="Balestrini R."/>
            <person name="Da Silva C."/>
            <person name="Montanini B."/>
            <person name="Hainaut M."/>
            <person name="Levati E."/>
            <person name="Barry K.W."/>
            <person name="Belfiori B."/>
            <person name="Cichocki N."/>
            <person name="Clum A."/>
            <person name="Dockter R.B."/>
            <person name="Fauchery L."/>
            <person name="Guy J."/>
            <person name="Iotti M."/>
            <person name="Le Tacon F."/>
            <person name="Lindquist E.A."/>
            <person name="Lipzen A."/>
            <person name="Malagnac F."/>
            <person name="Mello A."/>
            <person name="Molinier V."/>
            <person name="Miyauchi S."/>
            <person name="Poulain J."/>
            <person name="Riccioni C."/>
            <person name="Rubini A."/>
            <person name="Sitrit Y."/>
            <person name="Splivallo R."/>
            <person name="Traeger S."/>
            <person name="Wang M."/>
            <person name="Zifcakova L."/>
            <person name="Wipf D."/>
            <person name="Zambonelli A."/>
            <person name="Paolocci F."/>
            <person name="Nowrousian M."/>
            <person name="Ottonello S."/>
            <person name="Baldrian P."/>
            <person name="Spatafora J.W."/>
            <person name="Henrissat B."/>
            <person name="Nagy L.G."/>
            <person name="Aury J.M."/>
            <person name="Wincker P."/>
            <person name="Grigoriev I.V."/>
            <person name="Bonfante P."/>
            <person name="Martin F.M."/>
        </authorList>
    </citation>
    <scope>NUCLEOTIDE SEQUENCE [LARGE SCALE GENOMIC DNA]</scope>
    <source>
        <strain evidence="1 2">RN42</strain>
    </source>
</reference>
<gene>
    <name evidence="1" type="ORF">BJ508DRAFT_313115</name>
</gene>
<protein>
    <submittedName>
        <fullName evidence="1">Uncharacterized protein</fullName>
    </submittedName>
</protein>
<dbReference type="AlphaFoldDB" id="A0A3N4HMS7"/>